<accession>A0ABW6ETD6</accession>
<dbReference type="RefSeq" id="WP_382917934.1">
    <property type="nucleotide sequence ID" value="NZ_JBHXOF010000035.1"/>
</dbReference>
<dbReference type="Proteomes" id="UP001598251">
    <property type="component" value="Unassembled WGS sequence"/>
</dbReference>
<reference evidence="1 2" key="1">
    <citation type="submission" date="2024-09" db="EMBL/GenBank/DDBJ databases">
        <title>The Natural Products Discovery Center: Release of the First 8490 Sequenced Strains for Exploring Actinobacteria Biosynthetic Diversity.</title>
        <authorList>
            <person name="Kalkreuter E."/>
            <person name="Kautsar S.A."/>
            <person name="Yang D."/>
            <person name="Bader C.D."/>
            <person name="Teijaro C.N."/>
            <person name="Fluegel L."/>
            <person name="Davis C.M."/>
            <person name="Simpson J.R."/>
            <person name="Lauterbach L."/>
            <person name="Steele A.D."/>
            <person name="Gui C."/>
            <person name="Meng S."/>
            <person name="Li G."/>
            <person name="Viehrig K."/>
            <person name="Ye F."/>
            <person name="Su P."/>
            <person name="Kiefer A.F."/>
            <person name="Nichols A."/>
            <person name="Cepeda A.J."/>
            <person name="Yan W."/>
            <person name="Fan B."/>
            <person name="Jiang Y."/>
            <person name="Adhikari A."/>
            <person name="Zheng C.-J."/>
            <person name="Schuster L."/>
            <person name="Cowan T.M."/>
            <person name="Smanski M.J."/>
            <person name="Chevrette M.G."/>
            <person name="De Carvalho L.P.S."/>
            <person name="Shen B."/>
        </authorList>
    </citation>
    <scope>NUCLEOTIDE SEQUENCE [LARGE SCALE GENOMIC DNA]</scope>
    <source>
        <strain evidence="1 2">NPDC058546</strain>
    </source>
</reference>
<gene>
    <name evidence="1" type="ORF">ACFWSS_32855</name>
</gene>
<dbReference type="EMBL" id="JBHXOF010000035">
    <property type="protein sequence ID" value="MFD4217667.1"/>
    <property type="molecule type" value="Genomic_DNA"/>
</dbReference>
<protein>
    <submittedName>
        <fullName evidence="1">Uncharacterized protein</fullName>
    </submittedName>
</protein>
<sequence>MNATSTARLLTGSGAAVSLDGAELTTFAKEVQLAGWMEDDEPAPVFAMPVLRAELPGHEPWAVYRAHWDVSSLGHGPKWVAVRWPVGAELPAVPPEHTGEAAVRLLARLDLEHRTTPDLVRQFVQWGAGMARGLRTPEAAERVTAAGGELSRRYRASRGLPGMRAPSGADYEPGPVALMHHVMRAGFVTSTAGEVRAQVAGYGGGDVDTALRMLSLSVLPGVLPDTDAAPVVLYGALDPVGGVLRAAWASETGGGEPGDLQQYADALPAMVRADPGTRPEGF</sequence>
<keyword evidence="2" id="KW-1185">Reference proteome</keyword>
<organism evidence="1 2">
    <name type="scientific">Streptomyces sindenensis</name>
    <dbReference type="NCBI Taxonomy" id="67363"/>
    <lineage>
        <taxon>Bacteria</taxon>
        <taxon>Bacillati</taxon>
        <taxon>Actinomycetota</taxon>
        <taxon>Actinomycetes</taxon>
        <taxon>Kitasatosporales</taxon>
        <taxon>Streptomycetaceae</taxon>
        <taxon>Streptomyces</taxon>
    </lineage>
</organism>
<evidence type="ECO:0000313" key="1">
    <source>
        <dbReference type="EMBL" id="MFD4217667.1"/>
    </source>
</evidence>
<comment type="caution">
    <text evidence="1">The sequence shown here is derived from an EMBL/GenBank/DDBJ whole genome shotgun (WGS) entry which is preliminary data.</text>
</comment>
<name>A0ABW6ETD6_9ACTN</name>
<evidence type="ECO:0000313" key="2">
    <source>
        <dbReference type="Proteomes" id="UP001598251"/>
    </source>
</evidence>
<proteinExistence type="predicted"/>